<reference evidence="1" key="1">
    <citation type="submission" date="2021-03" db="EMBL/GenBank/DDBJ databases">
        <title>Evolutionary priming and transition to the ectomycorrhizal habit in an iconic lineage of mushroom-forming fungi: is preadaptation a requirement?</title>
        <authorList>
            <consortium name="DOE Joint Genome Institute"/>
            <person name="Looney B.P."/>
            <person name="Miyauchi S."/>
            <person name="Morin E."/>
            <person name="Drula E."/>
            <person name="Courty P.E."/>
            <person name="Chicoki N."/>
            <person name="Fauchery L."/>
            <person name="Kohler A."/>
            <person name="Kuo A."/>
            <person name="LaButti K."/>
            <person name="Pangilinan J."/>
            <person name="Lipzen A."/>
            <person name="Riley R."/>
            <person name="Andreopoulos W."/>
            <person name="He G."/>
            <person name="Johnson J."/>
            <person name="Barry K.W."/>
            <person name="Grigoriev I.V."/>
            <person name="Nagy L."/>
            <person name="Hibbett D."/>
            <person name="Henrissat B."/>
            <person name="Matheny P.B."/>
            <person name="Labbe J."/>
            <person name="Martin A.F."/>
        </authorList>
    </citation>
    <scope>NUCLEOTIDE SEQUENCE</scope>
    <source>
        <strain evidence="1">BPL698</strain>
    </source>
</reference>
<name>A0ACC0UBK9_9AGAM</name>
<accession>A0ACC0UBK9</accession>
<keyword evidence="2" id="KW-1185">Reference proteome</keyword>
<sequence length="151" mass="17281">MSSKLPTGLYKITNVALGQSPGHDDTLATDKPIIGTDRHRIWVVEHLVDNRYRLTLHGFVTKAQEGIVWSYLAPEVTGTEWAIDETEEGSNKYSILNPVRFTLRAFLWTLEEKDAQVTIEIWKNIPNQQWVFTPFVDRGIENPGPETNLFK</sequence>
<comment type="caution">
    <text evidence="1">The sequence shown here is derived from an EMBL/GenBank/DDBJ whole genome shotgun (WGS) entry which is preliminary data.</text>
</comment>
<dbReference type="Proteomes" id="UP001207468">
    <property type="component" value="Unassembled WGS sequence"/>
</dbReference>
<proteinExistence type="predicted"/>
<organism evidence="1 2">
    <name type="scientific">Russula earlei</name>
    <dbReference type="NCBI Taxonomy" id="71964"/>
    <lineage>
        <taxon>Eukaryota</taxon>
        <taxon>Fungi</taxon>
        <taxon>Dikarya</taxon>
        <taxon>Basidiomycota</taxon>
        <taxon>Agaricomycotina</taxon>
        <taxon>Agaricomycetes</taxon>
        <taxon>Russulales</taxon>
        <taxon>Russulaceae</taxon>
        <taxon>Russula</taxon>
    </lineage>
</organism>
<protein>
    <submittedName>
        <fullName evidence="1">Uncharacterized protein</fullName>
    </submittedName>
</protein>
<gene>
    <name evidence="1" type="ORF">F5148DRAFT_1190435</name>
</gene>
<dbReference type="EMBL" id="JAGFNK010000072">
    <property type="protein sequence ID" value="KAI9509105.1"/>
    <property type="molecule type" value="Genomic_DNA"/>
</dbReference>
<evidence type="ECO:0000313" key="2">
    <source>
        <dbReference type="Proteomes" id="UP001207468"/>
    </source>
</evidence>
<evidence type="ECO:0000313" key="1">
    <source>
        <dbReference type="EMBL" id="KAI9509105.1"/>
    </source>
</evidence>